<dbReference type="RefSeq" id="WP_042019556.1">
    <property type="nucleotide sequence ID" value="NZ_CDBW01000013.1"/>
</dbReference>
<dbReference type="Pfam" id="PF13975">
    <property type="entry name" value="gag-asp_proteas"/>
    <property type="match status" value="1"/>
</dbReference>
<proteinExistence type="predicted"/>
<dbReference type="GO" id="GO:0004190">
    <property type="term" value="F:aspartic-type endopeptidase activity"/>
    <property type="evidence" value="ECO:0007669"/>
    <property type="project" value="InterPro"/>
</dbReference>
<dbReference type="AlphaFoldDB" id="A0A1S2D2X1"/>
<organism evidence="2 3">
    <name type="scientific">Aeromonas sobria</name>
    <dbReference type="NCBI Taxonomy" id="646"/>
    <lineage>
        <taxon>Bacteria</taxon>
        <taxon>Pseudomonadati</taxon>
        <taxon>Pseudomonadota</taxon>
        <taxon>Gammaproteobacteria</taxon>
        <taxon>Aeromonadales</taxon>
        <taxon>Aeromonadaceae</taxon>
        <taxon>Aeromonas</taxon>
    </lineage>
</organism>
<dbReference type="GeneID" id="58921578"/>
<dbReference type="InterPro" id="IPR034122">
    <property type="entry name" value="Retropepsin-like_bacterial"/>
</dbReference>
<dbReference type="EMBL" id="MKFU01000005">
    <property type="protein sequence ID" value="OHY94729.1"/>
    <property type="molecule type" value="Genomic_DNA"/>
</dbReference>
<dbReference type="SUPFAM" id="SSF50630">
    <property type="entry name" value="Acid proteases"/>
    <property type="match status" value="1"/>
</dbReference>
<name>A0A1S2D2X1_AERSO</name>
<dbReference type="GO" id="GO:0006508">
    <property type="term" value="P:proteolysis"/>
    <property type="evidence" value="ECO:0007669"/>
    <property type="project" value="UniProtKB-KW"/>
</dbReference>
<dbReference type="Gene3D" id="2.40.70.10">
    <property type="entry name" value="Acid Proteases"/>
    <property type="match status" value="1"/>
</dbReference>
<feature type="transmembrane region" description="Helical" evidence="1">
    <location>
        <begin position="7"/>
        <end position="25"/>
    </location>
</feature>
<reference evidence="2 3" key="1">
    <citation type="submission" date="2016-09" db="EMBL/GenBank/DDBJ databases">
        <title>Draft Genome Sequence of Aeromonas sobria Strain 08005, Isolated from Sick Rana catesbeiana.</title>
        <authorList>
            <person name="Yang Q."/>
        </authorList>
    </citation>
    <scope>NUCLEOTIDE SEQUENCE [LARGE SCALE GENOMIC DNA]</scope>
    <source>
        <strain evidence="2 3">08005</strain>
    </source>
</reference>
<evidence type="ECO:0000313" key="3">
    <source>
        <dbReference type="Proteomes" id="UP000179934"/>
    </source>
</evidence>
<dbReference type="NCBIfam" id="TIGR02281">
    <property type="entry name" value="clan_AA_DTGA"/>
    <property type="match status" value="1"/>
</dbReference>
<evidence type="ECO:0000313" key="2">
    <source>
        <dbReference type="EMBL" id="OHY94729.1"/>
    </source>
</evidence>
<accession>A0A1S2D2X1</accession>
<gene>
    <name evidence="2" type="ORF">BJD16_09865</name>
</gene>
<evidence type="ECO:0000256" key="1">
    <source>
        <dbReference type="SAM" id="Phobius"/>
    </source>
</evidence>
<dbReference type="PROSITE" id="PS00141">
    <property type="entry name" value="ASP_PROTEASE"/>
    <property type="match status" value="1"/>
</dbReference>
<comment type="caution">
    <text evidence="2">The sequence shown here is derived from an EMBL/GenBank/DDBJ whole genome shotgun (WGS) entry which is preliminary data.</text>
</comment>
<dbReference type="CDD" id="cd05483">
    <property type="entry name" value="retropepsin_like_bacteria"/>
    <property type="match status" value="1"/>
</dbReference>
<keyword evidence="2" id="KW-0645">Protease</keyword>
<keyword evidence="1" id="KW-1133">Transmembrane helix</keyword>
<sequence>MQQTARWLWLLAWLSLMGLLTLYFHSRSQPSVTASGELLLRADQSGHYRLEGAINGQPVQLLLDTGATRVTIPQQVAERLGLTALGSSQVNTAAGQIRVGNGTIETLAMGPLTLYDLAIFINPAADGDEVLVGMNALGRLELVQKERQLLLRPLQE</sequence>
<dbReference type="InterPro" id="IPR011969">
    <property type="entry name" value="Clan_AA_Asp_peptidase_C"/>
</dbReference>
<dbReference type="OrthoDB" id="185963at2"/>
<dbReference type="STRING" id="646.BJD16_09865"/>
<keyword evidence="2" id="KW-0378">Hydrolase</keyword>
<keyword evidence="1" id="KW-0812">Transmembrane</keyword>
<dbReference type="InterPro" id="IPR021109">
    <property type="entry name" value="Peptidase_aspartic_dom_sf"/>
</dbReference>
<dbReference type="Proteomes" id="UP000179934">
    <property type="component" value="Unassembled WGS sequence"/>
</dbReference>
<dbReference type="InterPro" id="IPR001969">
    <property type="entry name" value="Aspartic_peptidase_AS"/>
</dbReference>
<protein>
    <submittedName>
        <fullName evidence="2">Aspartic protease</fullName>
    </submittedName>
</protein>
<keyword evidence="1" id="KW-0472">Membrane</keyword>